<evidence type="ECO:0000313" key="1">
    <source>
        <dbReference type="EMBL" id="QFR00714.1"/>
    </source>
</evidence>
<dbReference type="KEGG" id="sphv:F9278_36155"/>
<protein>
    <submittedName>
        <fullName evidence="1">Uncharacterized protein</fullName>
    </submittedName>
</protein>
<proteinExistence type="predicted"/>
<accession>A0A5P8KBK5</accession>
<keyword evidence="2" id="KW-1185">Reference proteome</keyword>
<dbReference type="RefSeq" id="WP_152172044.1">
    <property type="nucleotide sequence ID" value="NZ_CP045096.1"/>
</dbReference>
<gene>
    <name evidence="1" type="ORF">F9278_36155</name>
</gene>
<reference evidence="1 2" key="1">
    <citation type="submission" date="2019-10" db="EMBL/GenBank/DDBJ databases">
        <title>Streptomyces sp. strain GY16 isolated from leaves of Broussonetia papyrifera.</title>
        <authorList>
            <person name="Mo P."/>
        </authorList>
    </citation>
    <scope>NUCLEOTIDE SEQUENCE [LARGE SCALE GENOMIC DNA]</scope>
    <source>
        <strain evidence="1 2">GY16</strain>
    </source>
</reference>
<dbReference type="AlphaFoldDB" id="A0A5P8KBK5"/>
<evidence type="ECO:0000313" key="2">
    <source>
        <dbReference type="Proteomes" id="UP000327294"/>
    </source>
</evidence>
<dbReference type="Proteomes" id="UP000327294">
    <property type="component" value="Chromosome"/>
</dbReference>
<organism evidence="1 2">
    <name type="scientific">Streptomyces phaeolivaceus</name>
    <dbReference type="NCBI Taxonomy" id="2653200"/>
    <lineage>
        <taxon>Bacteria</taxon>
        <taxon>Bacillati</taxon>
        <taxon>Actinomycetota</taxon>
        <taxon>Actinomycetes</taxon>
        <taxon>Kitasatosporales</taxon>
        <taxon>Streptomycetaceae</taxon>
        <taxon>Streptomyces</taxon>
    </lineage>
</organism>
<name>A0A5P8KBK5_9ACTN</name>
<dbReference type="EMBL" id="CP045096">
    <property type="protein sequence ID" value="QFR00714.1"/>
    <property type="molecule type" value="Genomic_DNA"/>
</dbReference>
<sequence>MAGDQVVYEPDQYLEVLGTERHEQLKTWLRANCIDPADVTVGAPISIERETYDVTAHDSAGPVMLDGGRAIRHTVLLRNAEGRKYVDEATGDAAQEERVVPLVVEPPPQWRTEKESSPCQSSP</sequence>